<feature type="non-terminal residue" evidence="1">
    <location>
        <position position="56"/>
    </location>
</feature>
<feature type="non-terminal residue" evidence="1">
    <location>
        <position position="1"/>
    </location>
</feature>
<gene>
    <name evidence="1" type="ORF">ABG768_000895</name>
</gene>
<keyword evidence="2" id="KW-1185">Reference proteome</keyword>
<protein>
    <submittedName>
        <fullName evidence="1">Uncharacterized protein</fullName>
    </submittedName>
</protein>
<name>A0AAW2B9B1_CULAL</name>
<proteinExistence type="predicted"/>
<organism evidence="1 2">
    <name type="scientific">Culter alburnus</name>
    <name type="common">Topmouth culter</name>
    <dbReference type="NCBI Taxonomy" id="194366"/>
    <lineage>
        <taxon>Eukaryota</taxon>
        <taxon>Metazoa</taxon>
        <taxon>Chordata</taxon>
        <taxon>Craniata</taxon>
        <taxon>Vertebrata</taxon>
        <taxon>Euteleostomi</taxon>
        <taxon>Actinopterygii</taxon>
        <taxon>Neopterygii</taxon>
        <taxon>Teleostei</taxon>
        <taxon>Ostariophysi</taxon>
        <taxon>Cypriniformes</taxon>
        <taxon>Xenocyprididae</taxon>
        <taxon>Xenocypridinae</taxon>
        <taxon>Culter</taxon>
    </lineage>
</organism>
<dbReference type="EMBL" id="JAWDJR010000001">
    <property type="protein sequence ID" value="KAK9981349.1"/>
    <property type="molecule type" value="Genomic_DNA"/>
</dbReference>
<evidence type="ECO:0000313" key="2">
    <source>
        <dbReference type="Proteomes" id="UP001479290"/>
    </source>
</evidence>
<accession>A0AAW2B9B1</accession>
<comment type="caution">
    <text evidence="1">The sequence shown here is derived from an EMBL/GenBank/DDBJ whole genome shotgun (WGS) entry which is preliminary data.</text>
</comment>
<dbReference type="Proteomes" id="UP001479290">
    <property type="component" value="Unassembled WGS sequence"/>
</dbReference>
<dbReference type="AlphaFoldDB" id="A0AAW2B9B1"/>
<evidence type="ECO:0000313" key="1">
    <source>
        <dbReference type="EMBL" id="KAK9981349.1"/>
    </source>
</evidence>
<sequence>SQQIVRRPTNNQLSLFHLSSSDPIALVRPHQWQDQAAALITTVRMKEAGLMSSDRG</sequence>
<reference evidence="1 2" key="1">
    <citation type="submission" date="2024-05" db="EMBL/GenBank/DDBJ databases">
        <title>A high-quality chromosomal-level genome assembly of Topmouth culter (Culter alburnus).</title>
        <authorList>
            <person name="Zhao H."/>
        </authorList>
    </citation>
    <scope>NUCLEOTIDE SEQUENCE [LARGE SCALE GENOMIC DNA]</scope>
    <source>
        <strain evidence="1">CATC2023</strain>
        <tissue evidence="1">Muscle</tissue>
    </source>
</reference>